<feature type="region of interest" description="Disordered" evidence="1">
    <location>
        <begin position="196"/>
        <end position="223"/>
    </location>
</feature>
<accession>A0ABR3CYY8</accession>
<evidence type="ECO:0000256" key="1">
    <source>
        <dbReference type="SAM" id="MobiDB-lite"/>
    </source>
</evidence>
<proteinExistence type="predicted"/>
<evidence type="ECO:0000313" key="3">
    <source>
        <dbReference type="Proteomes" id="UP001451303"/>
    </source>
</evidence>
<organism evidence="2 3">
    <name type="scientific">Neurospora intermedia</name>
    <dbReference type="NCBI Taxonomy" id="5142"/>
    <lineage>
        <taxon>Eukaryota</taxon>
        <taxon>Fungi</taxon>
        <taxon>Dikarya</taxon>
        <taxon>Ascomycota</taxon>
        <taxon>Pezizomycotina</taxon>
        <taxon>Sordariomycetes</taxon>
        <taxon>Sordariomycetidae</taxon>
        <taxon>Sordariales</taxon>
        <taxon>Sordariaceae</taxon>
        <taxon>Neurospora</taxon>
    </lineage>
</organism>
<dbReference type="EMBL" id="JAVLET010000016">
    <property type="protein sequence ID" value="KAL0465661.1"/>
    <property type="molecule type" value="Genomic_DNA"/>
</dbReference>
<sequence>MPVIVTPLQELFSVQDPTHRQAVSCSPVTHDASASGLGYGSDEVNIDSSSHLPSCLFVSIPYPSATINLPVSSFTRHLYSVFPFSYAGRKQVPGGRCYNIFNMVNYNFLMFAGLAAALPLNINLGAYSPALVVGDGEISFGGKQDVSTLMNALEGAAVNAAAGAASNAPAASAPAAGEKKTVQAAAVPPAAAAASTIAPTSPAVVPTTPGGASPAAVDTSNAPKIDPTLAQQAQSNQGLQGMGKKSIAPRAEEPFDEMDVNEDEDDITDDITDAAALLDKKKKRDLAGFDRALKFSEAALTKGPKVQLGTGAEGSGVGIIVDNNASTRPAAAAEKKKKKRDADETTAPRRRTKVTTMYVRRGIPASLQNNAELSPREVAHSHIANVPIKFAKRDTATIATEAKRNTIDAVNMNVDTSSEGVTMTFVETLEDEEVEEEEDEKEEQR</sequence>
<dbReference type="Proteomes" id="UP001451303">
    <property type="component" value="Unassembled WGS sequence"/>
</dbReference>
<name>A0ABR3CYY8_NEUIN</name>
<comment type="caution">
    <text evidence="2">The sequence shown here is derived from an EMBL/GenBank/DDBJ whole genome shotgun (WGS) entry which is preliminary data.</text>
</comment>
<feature type="compositionally biased region" description="Low complexity" evidence="1">
    <location>
        <begin position="196"/>
        <end position="209"/>
    </location>
</feature>
<gene>
    <name evidence="2" type="ORF">QR685DRAFT_576151</name>
</gene>
<evidence type="ECO:0000313" key="2">
    <source>
        <dbReference type="EMBL" id="KAL0465661.1"/>
    </source>
</evidence>
<protein>
    <submittedName>
        <fullName evidence="2">Uncharacterized protein</fullName>
    </submittedName>
</protein>
<reference evidence="2 3" key="1">
    <citation type="submission" date="2023-09" db="EMBL/GenBank/DDBJ databases">
        <title>Multi-omics analysis of a traditional fermented food reveals byproduct-associated fungal strains for waste-to-food upcycling.</title>
        <authorList>
            <consortium name="Lawrence Berkeley National Laboratory"/>
            <person name="Rekdal V.M."/>
            <person name="Villalobos-Escobedo J.M."/>
            <person name="Rodriguez-Valeron N."/>
            <person name="Garcia M.O."/>
            <person name="Vasquez D.P."/>
            <person name="Damayanti I."/>
            <person name="Sorensen P.M."/>
            <person name="Baidoo E.E."/>
            <person name="De Carvalho A.C."/>
            <person name="Riley R."/>
            <person name="Lipzen A."/>
            <person name="He G."/>
            <person name="Yan M."/>
            <person name="Haridas S."/>
            <person name="Daum C."/>
            <person name="Yoshinaga Y."/>
            <person name="Ng V."/>
            <person name="Grigoriev I.V."/>
            <person name="Munk R."/>
            <person name="Nuraida L."/>
            <person name="Wijaya C.H."/>
            <person name="Morales P.-C."/>
            <person name="Keasling J.D."/>
        </authorList>
    </citation>
    <scope>NUCLEOTIDE SEQUENCE [LARGE SCALE GENOMIC DNA]</scope>
    <source>
        <strain evidence="2 3">FGSC 2613</strain>
    </source>
</reference>
<feature type="region of interest" description="Disordered" evidence="1">
    <location>
        <begin position="328"/>
        <end position="348"/>
    </location>
</feature>
<keyword evidence="3" id="KW-1185">Reference proteome</keyword>